<dbReference type="EMBL" id="JAEMHM010000009">
    <property type="protein sequence ID" value="MBJ6725513.1"/>
    <property type="molecule type" value="Genomic_DNA"/>
</dbReference>
<dbReference type="Proteomes" id="UP000636888">
    <property type="component" value="Unassembled WGS sequence"/>
</dbReference>
<comment type="caution">
    <text evidence="2">The sequence shown here is derived from an EMBL/GenBank/DDBJ whole genome shotgun (WGS) entry which is preliminary data.</text>
</comment>
<dbReference type="PROSITE" id="PS51257">
    <property type="entry name" value="PROKAR_LIPOPROTEIN"/>
    <property type="match status" value="1"/>
</dbReference>
<evidence type="ECO:0000313" key="3">
    <source>
        <dbReference type="Proteomes" id="UP000636888"/>
    </source>
</evidence>
<evidence type="ECO:0000313" key="2">
    <source>
        <dbReference type="EMBL" id="MBJ6725513.1"/>
    </source>
</evidence>
<dbReference type="AlphaFoldDB" id="A0A8J7JDY5"/>
<gene>
    <name evidence="2" type="ORF">JFN93_12405</name>
</gene>
<evidence type="ECO:0008006" key="4">
    <source>
        <dbReference type="Google" id="ProtNLM"/>
    </source>
</evidence>
<proteinExistence type="predicted"/>
<accession>A0A8J7JDY5</accession>
<protein>
    <recommendedName>
        <fullName evidence="4">SHOCT domain-containing protein</fullName>
    </recommendedName>
</protein>
<name>A0A8J7JDY5_9BACT</name>
<organism evidence="2 3">
    <name type="scientific">Geomesophilobacter sediminis</name>
    <dbReference type="NCBI Taxonomy" id="2798584"/>
    <lineage>
        <taxon>Bacteria</taxon>
        <taxon>Pseudomonadati</taxon>
        <taxon>Thermodesulfobacteriota</taxon>
        <taxon>Desulfuromonadia</taxon>
        <taxon>Geobacterales</taxon>
        <taxon>Geobacteraceae</taxon>
        <taxon>Geomesophilobacter</taxon>
    </lineage>
</organism>
<sequence>MKRLILIAALAASAGLTAGCEHPGSAAGGAVGGAALGVGAYEYNAHRQMQQLDADYRAGKMNRKEYEIRKDQIEKGSLFQR</sequence>
<keyword evidence="1" id="KW-0732">Signal</keyword>
<feature type="signal peptide" evidence="1">
    <location>
        <begin position="1"/>
        <end position="18"/>
    </location>
</feature>
<dbReference type="RefSeq" id="WP_199384404.1">
    <property type="nucleotide sequence ID" value="NZ_JAEMHM010000009.1"/>
</dbReference>
<evidence type="ECO:0000256" key="1">
    <source>
        <dbReference type="SAM" id="SignalP"/>
    </source>
</evidence>
<feature type="chain" id="PRO_5035255877" description="SHOCT domain-containing protein" evidence="1">
    <location>
        <begin position="19"/>
        <end position="81"/>
    </location>
</feature>
<keyword evidence="3" id="KW-1185">Reference proteome</keyword>
<reference evidence="2" key="1">
    <citation type="submission" date="2020-12" db="EMBL/GenBank/DDBJ databases">
        <title>Geomonas sp. Red875, isolated from river sediment.</title>
        <authorList>
            <person name="Xu Z."/>
            <person name="Zhang Z."/>
            <person name="Masuda Y."/>
            <person name="Itoh H."/>
            <person name="Senoo K."/>
        </authorList>
    </citation>
    <scope>NUCLEOTIDE SEQUENCE</scope>
    <source>
        <strain evidence="2">Red875</strain>
    </source>
</reference>